<dbReference type="Proteomes" id="UP000017429">
    <property type="component" value="Chromosome"/>
</dbReference>
<sequence length="192" mass="21923">MRNTPFNQLTYTVIDTETTGYSPKYAKMVEIAAVKIYPDYQIDYNDTFSALINPEIDIPYNAYKIHRISNEMVQDKPLIHEVLPSFLSFASKSIIVGHNINFDMRFIEYEAACCLLELPFSCSIDTLKIAKKAVPGLSAYKLDNLINYFNINISLPENDRHRALFDAVNTAIILTECFKILEKQGICNISHL</sequence>
<dbReference type="InterPro" id="IPR013520">
    <property type="entry name" value="Ribonucl_H"/>
</dbReference>
<dbReference type="InterPro" id="IPR006054">
    <property type="entry name" value="DnaQ"/>
</dbReference>
<dbReference type="GO" id="GO:0008408">
    <property type="term" value="F:3'-5' exonuclease activity"/>
    <property type="evidence" value="ECO:0007669"/>
    <property type="project" value="TreeGrafter"/>
</dbReference>
<dbReference type="AlphaFoldDB" id="V2QEA9"/>
<dbReference type="InterPro" id="IPR012337">
    <property type="entry name" value="RNaseH-like_sf"/>
</dbReference>
<gene>
    <name evidence="3" type="primary">polC</name>
    <name evidence="3" type="ORF">N508_000312</name>
</gene>
<proteinExistence type="predicted"/>
<dbReference type="Gene3D" id="3.30.420.10">
    <property type="entry name" value="Ribonuclease H-like superfamily/Ribonuclease H"/>
    <property type="match status" value="1"/>
</dbReference>
<dbReference type="EC" id="2.7.7.7" evidence="3"/>
<evidence type="ECO:0000313" key="3">
    <source>
        <dbReference type="EMBL" id="USF23256.1"/>
    </source>
</evidence>
<dbReference type="GO" id="GO:0045004">
    <property type="term" value="P:DNA replication proofreading"/>
    <property type="evidence" value="ECO:0007669"/>
    <property type="project" value="TreeGrafter"/>
</dbReference>
<dbReference type="SUPFAM" id="SSF53098">
    <property type="entry name" value="Ribonuclease H-like"/>
    <property type="match status" value="1"/>
</dbReference>
<reference evidence="3" key="2">
    <citation type="submission" date="2022-05" db="EMBL/GenBank/DDBJ databases">
        <authorList>
            <person name="Proctor A.L."/>
            <person name="Phillips G.J."/>
            <person name="Wannemuehler M.J."/>
        </authorList>
    </citation>
    <scope>NUCLEOTIDE SEQUENCE</scope>
    <source>
        <strain evidence="3">ASF457</strain>
    </source>
</reference>
<comment type="subunit">
    <text evidence="2">DNA polymerase III contains a core (composed of alpha, epsilon and theta chains) that associates with a tau subunit. This core dimerizes to form the POLIII' complex. PolIII' associates with the gamma complex (composed of gamma, delta, delta', psi and chi chains) and with the beta chain to form the complete DNA polymerase III complex.</text>
</comment>
<reference evidence="3" key="3">
    <citation type="submission" date="2022-06" db="EMBL/GenBank/DDBJ databases">
        <title>Resources to Facilitate Use of the Altered Schaedler Flora (ASF) Mouse Model to Study Microbiome Function.</title>
        <authorList>
            <person name="Proctor A."/>
            <person name="Parvinroo S."/>
            <person name="Richie T."/>
            <person name="Jia X."/>
            <person name="Lee S.T.M."/>
            <person name="Karp P.D."/>
            <person name="Paley S."/>
            <person name="Kostic A.D."/>
            <person name="Pierre J.F."/>
            <person name="Wannemuehler M.J."/>
            <person name="Phillips G.J."/>
        </authorList>
    </citation>
    <scope>NUCLEOTIDE SEQUENCE</scope>
    <source>
        <strain evidence="3">ASF457</strain>
    </source>
</reference>
<name>V2QEA9_9BACT</name>
<dbReference type="GO" id="GO:0003887">
    <property type="term" value="F:DNA-directed DNA polymerase activity"/>
    <property type="evidence" value="ECO:0007669"/>
    <property type="project" value="UniProtKB-EC"/>
</dbReference>
<dbReference type="FunFam" id="3.30.420.10:FF:000045">
    <property type="entry name" value="3'-5' exonuclease DinG"/>
    <property type="match status" value="1"/>
</dbReference>
<protein>
    <submittedName>
        <fullName evidence="3">DNA polymerase III PolC-type</fullName>
        <ecNumber evidence="3">2.7.7.7</ecNumber>
    </submittedName>
</protein>
<reference evidence="3" key="1">
    <citation type="journal article" date="2014" name="Genome Announc.">
        <title>Draft genome sequences of the altered schaedler flora, a defined bacterial community from gnotobiotic mice.</title>
        <authorList>
            <person name="Wannemuehler M.J."/>
            <person name="Overstreet A.M."/>
            <person name="Ward D.V."/>
            <person name="Phillips G.J."/>
        </authorList>
    </citation>
    <scope>NUCLEOTIDE SEQUENCE</scope>
    <source>
        <strain evidence="3">ASF457</strain>
    </source>
</reference>
<dbReference type="eggNOG" id="COG0847">
    <property type="taxonomic scope" value="Bacteria"/>
</dbReference>
<comment type="function">
    <text evidence="1">DNA polymerase III is a complex, multichain enzyme responsible for most of the replicative synthesis in bacteria. The epsilon subunit contain the editing function and is a proofreading 3'-5' exonuclease.</text>
</comment>
<keyword evidence="3" id="KW-0808">Transferase</keyword>
<evidence type="ECO:0000313" key="4">
    <source>
        <dbReference type="Proteomes" id="UP000017429"/>
    </source>
</evidence>
<evidence type="ECO:0000256" key="1">
    <source>
        <dbReference type="ARBA" id="ARBA00025483"/>
    </source>
</evidence>
<dbReference type="NCBIfam" id="TIGR00573">
    <property type="entry name" value="dnaq"/>
    <property type="match status" value="1"/>
</dbReference>
<organism evidence="3 4">
    <name type="scientific">Mucispirillum schaedleri ASF457</name>
    <dbReference type="NCBI Taxonomy" id="1379858"/>
    <lineage>
        <taxon>Bacteria</taxon>
        <taxon>Pseudomonadati</taxon>
        <taxon>Deferribacterota</taxon>
        <taxon>Deferribacteres</taxon>
        <taxon>Deferribacterales</taxon>
        <taxon>Mucispirillaceae</taxon>
        <taxon>Mucispirillum</taxon>
    </lineage>
</organism>
<dbReference type="EMBL" id="CP097562">
    <property type="protein sequence ID" value="USF23256.1"/>
    <property type="molecule type" value="Genomic_DNA"/>
</dbReference>
<dbReference type="PANTHER" id="PTHR30231:SF41">
    <property type="entry name" value="DNA POLYMERASE III SUBUNIT EPSILON"/>
    <property type="match status" value="1"/>
</dbReference>
<dbReference type="PANTHER" id="PTHR30231">
    <property type="entry name" value="DNA POLYMERASE III SUBUNIT EPSILON"/>
    <property type="match status" value="1"/>
</dbReference>
<evidence type="ECO:0000256" key="2">
    <source>
        <dbReference type="ARBA" id="ARBA00026073"/>
    </source>
</evidence>
<dbReference type="SMART" id="SM00479">
    <property type="entry name" value="EXOIII"/>
    <property type="match status" value="1"/>
</dbReference>
<dbReference type="RefSeq" id="WP_023276324.1">
    <property type="nucleotide sequence ID" value="NZ_CP097562.1"/>
</dbReference>
<dbReference type="Pfam" id="PF00929">
    <property type="entry name" value="RNase_T"/>
    <property type="match status" value="1"/>
</dbReference>
<keyword evidence="4" id="KW-1185">Reference proteome</keyword>
<dbReference type="GO" id="GO:0003677">
    <property type="term" value="F:DNA binding"/>
    <property type="evidence" value="ECO:0007669"/>
    <property type="project" value="InterPro"/>
</dbReference>
<dbReference type="GO" id="GO:0005829">
    <property type="term" value="C:cytosol"/>
    <property type="evidence" value="ECO:0007669"/>
    <property type="project" value="TreeGrafter"/>
</dbReference>
<keyword evidence="3" id="KW-0548">Nucleotidyltransferase</keyword>
<dbReference type="OrthoDB" id="9803913at2"/>
<accession>V2QEA9</accession>
<dbReference type="InterPro" id="IPR036397">
    <property type="entry name" value="RNaseH_sf"/>
</dbReference>
<dbReference type="KEGG" id="msch:N508_000312"/>
<dbReference type="CDD" id="cd06127">
    <property type="entry name" value="DEDDh"/>
    <property type="match status" value="1"/>
</dbReference>